<keyword evidence="2" id="KW-0436">Ligase</keyword>
<organism evidence="2 3">
    <name type="scientific">Niastella soli</name>
    <dbReference type="NCBI Taxonomy" id="2821487"/>
    <lineage>
        <taxon>Bacteria</taxon>
        <taxon>Pseudomonadati</taxon>
        <taxon>Bacteroidota</taxon>
        <taxon>Chitinophagia</taxon>
        <taxon>Chitinophagales</taxon>
        <taxon>Chitinophagaceae</taxon>
        <taxon>Niastella</taxon>
    </lineage>
</organism>
<dbReference type="GO" id="GO:0017178">
    <property type="term" value="F:diphthine-ammonia ligase activity"/>
    <property type="evidence" value="ECO:0007669"/>
    <property type="project" value="UniProtKB-EC"/>
</dbReference>
<proteinExistence type="predicted"/>
<sequence>MAASARSYMNWSGGKDSSLCLHYIQQDNQYQVDCLLTSVNAAHDRISMHGVRRSLLEAQAASIGLPLQTIELPEQPGMQEYEQAMMNKVTALKNNGYSHAVFGDIFLEDLKRYREEKLATVDIQCVFPLWKISTTQLMQEFLQLGFKAIIVCVNTKFLDKNFCGRLIDESFVRDLPPNVDVCGENGEYHSFVFDGPIFKHPIPFTSGDIVYRTYQAPQQAADTCNPMDQPSEYGFYFCDLLPG</sequence>
<dbReference type="Proteomes" id="UP000677244">
    <property type="component" value="Unassembled WGS sequence"/>
</dbReference>
<name>A0ABS3YQS6_9BACT</name>
<gene>
    <name evidence="2" type="ORF">J7I42_08240</name>
</gene>
<evidence type="ECO:0000259" key="1">
    <source>
        <dbReference type="Pfam" id="PF01902"/>
    </source>
</evidence>
<dbReference type="PIRSF" id="PIRSF039123">
    <property type="entry name" value="Diphthamide_synthase"/>
    <property type="match status" value="1"/>
</dbReference>
<feature type="domain" description="Diphthamide synthase" evidence="1">
    <location>
        <begin position="8"/>
        <end position="205"/>
    </location>
</feature>
<evidence type="ECO:0000313" key="3">
    <source>
        <dbReference type="Proteomes" id="UP000677244"/>
    </source>
</evidence>
<dbReference type="EC" id="6.3.1.14" evidence="2"/>
<protein>
    <submittedName>
        <fullName evidence="2">Diphthine--ammonia ligase</fullName>
        <ecNumber evidence="2">6.3.1.14</ecNumber>
    </submittedName>
</protein>
<dbReference type="InterPro" id="IPR014729">
    <property type="entry name" value="Rossmann-like_a/b/a_fold"/>
</dbReference>
<keyword evidence="3" id="KW-1185">Reference proteome</keyword>
<dbReference type="InterPro" id="IPR030662">
    <property type="entry name" value="DPH6/MJ0570"/>
</dbReference>
<dbReference type="Pfam" id="PF01902">
    <property type="entry name" value="Diphthami_syn_2"/>
    <property type="match status" value="1"/>
</dbReference>
<dbReference type="EMBL" id="JAGHKO010000001">
    <property type="protein sequence ID" value="MBO9200243.1"/>
    <property type="molecule type" value="Genomic_DNA"/>
</dbReference>
<dbReference type="SUPFAM" id="SSF52402">
    <property type="entry name" value="Adenine nucleotide alpha hydrolases-like"/>
    <property type="match status" value="1"/>
</dbReference>
<reference evidence="2 3" key="1">
    <citation type="submission" date="2021-03" db="EMBL/GenBank/DDBJ databases">
        <title>Assistant Professor.</title>
        <authorList>
            <person name="Huq M.A."/>
        </authorList>
    </citation>
    <scope>NUCLEOTIDE SEQUENCE [LARGE SCALE GENOMIC DNA]</scope>
    <source>
        <strain evidence="2 3">MAH-29</strain>
    </source>
</reference>
<dbReference type="RefSeq" id="WP_209138296.1">
    <property type="nucleotide sequence ID" value="NZ_JAGHKO010000001.1"/>
</dbReference>
<dbReference type="InterPro" id="IPR002761">
    <property type="entry name" value="Diphthami_syn_dom"/>
</dbReference>
<evidence type="ECO:0000313" key="2">
    <source>
        <dbReference type="EMBL" id="MBO9200243.1"/>
    </source>
</evidence>
<comment type="caution">
    <text evidence="2">The sequence shown here is derived from an EMBL/GenBank/DDBJ whole genome shotgun (WGS) entry which is preliminary data.</text>
</comment>
<accession>A0ABS3YQS6</accession>
<dbReference type="Gene3D" id="3.90.1490.10">
    <property type="entry name" value="putative n-type atp pyrophosphatase, domain 2"/>
    <property type="match status" value="1"/>
</dbReference>
<dbReference type="Gene3D" id="3.40.50.620">
    <property type="entry name" value="HUPs"/>
    <property type="match status" value="1"/>
</dbReference>
<dbReference type="CDD" id="cd01994">
    <property type="entry name" value="AANH_PF0828-like"/>
    <property type="match status" value="1"/>
</dbReference>
<dbReference type="NCBIfam" id="TIGR00290">
    <property type="entry name" value="MJ0570_dom"/>
    <property type="match status" value="1"/>
</dbReference>